<feature type="transmembrane region" description="Helical" evidence="1">
    <location>
        <begin position="89"/>
        <end position="107"/>
    </location>
</feature>
<feature type="transmembrane region" description="Helical" evidence="1">
    <location>
        <begin position="52"/>
        <end position="83"/>
    </location>
</feature>
<keyword evidence="3" id="KW-1185">Reference proteome</keyword>
<keyword evidence="1" id="KW-0472">Membrane</keyword>
<reference evidence="2 3" key="1">
    <citation type="submission" date="2018-06" db="EMBL/GenBank/DDBJ databases">
        <title>Genomic Encyclopedia of Archaeal and Bacterial Type Strains, Phase II (KMG-II): from individual species to whole genera.</title>
        <authorList>
            <person name="Goeker M."/>
        </authorList>
    </citation>
    <scope>NUCLEOTIDE SEQUENCE [LARGE SCALE GENOMIC DNA]</scope>
    <source>
        <strain evidence="2 3">DSM 22011</strain>
    </source>
</reference>
<keyword evidence="1" id="KW-0812">Transmembrane</keyword>
<gene>
    <name evidence="2" type="ORF">ATI53_100875</name>
</gene>
<keyword evidence="1" id="KW-1133">Transmembrane helix</keyword>
<evidence type="ECO:0000313" key="3">
    <source>
        <dbReference type="Proteomes" id="UP000249165"/>
    </source>
</evidence>
<protein>
    <submittedName>
        <fullName evidence="2">Putative superfamily III holin-X</fullName>
    </submittedName>
</protein>
<comment type="caution">
    <text evidence="2">The sequence shown here is derived from an EMBL/GenBank/DDBJ whole genome shotgun (WGS) entry which is preliminary data.</text>
</comment>
<proteinExistence type="predicted"/>
<evidence type="ECO:0000313" key="2">
    <source>
        <dbReference type="EMBL" id="RAK19693.1"/>
    </source>
</evidence>
<name>A0A327YFR9_9RHOB</name>
<dbReference type="EMBL" id="QLMG01000008">
    <property type="protein sequence ID" value="RAK19693.1"/>
    <property type="molecule type" value="Genomic_DNA"/>
</dbReference>
<evidence type="ECO:0000256" key="1">
    <source>
        <dbReference type="SAM" id="Phobius"/>
    </source>
</evidence>
<dbReference type="RefSeq" id="WP_111549989.1">
    <property type="nucleotide sequence ID" value="NZ_LIQE01000005.1"/>
</dbReference>
<dbReference type="Proteomes" id="UP000249165">
    <property type="component" value="Unassembled WGS sequence"/>
</dbReference>
<dbReference type="Pfam" id="PF07332">
    <property type="entry name" value="Phage_holin_3_6"/>
    <property type="match status" value="1"/>
</dbReference>
<dbReference type="OrthoDB" id="7865288at2"/>
<dbReference type="AlphaFoldDB" id="A0A327YFR9"/>
<accession>A0A327YFR9</accession>
<sequence>MSSTDTRPPEGVRPQIRETGSLLSQAIQQVIALMRGEIDLFRAELDQNVKKAGAAVGMVVGGIVLLLVALNVLAGAAVTAIVATGLAPLWSALIVGGVLLVVALILVKSGQSNLKLASLAPTRTRRNLERDRDVVAKEMTHE</sequence>
<dbReference type="InterPro" id="IPR009937">
    <property type="entry name" value="Phage_holin_3_6"/>
</dbReference>
<organism evidence="2 3">
    <name type="scientific">Salipiger aestuarii</name>
    <dbReference type="NCBI Taxonomy" id="568098"/>
    <lineage>
        <taxon>Bacteria</taxon>
        <taxon>Pseudomonadati</taxon>
        <taxon>Pseudomonadota</taxon>
        <taxon>Alphaproteobacteria</taxon>
        <taxon>Rhodobacterales</taxon>
        <taxon>Roseobacteraceae</taxon>
        <taxon>Salipiger</taxon>
    </lineage>
</organism>